<feature type="transmembrane region" description="Helical" evidence="8">
    <location>
        <begin position="332"/>
        <end position="351"/>
    </location>
</feature>
<feature type="transmembrane region" description="Helical" evidence="8">
    <location>
        <begin position="306"/>
        <end position="325"/>
    </location>
</feature>
<sequence>MPALLGLTATGVGAAWSGRPSFWWDEAATVSMADRSLRSTLATLGHVDAVHGLYYVLIHWWFQVFGVSEFSARAPSALAVGIATAALVALARMFGGTRLGVIVGVTFMVLPRVTWAATEARSYAMVLALSTVTMLVLVCSLRTSKRAWWILYGVLAAVSVALFLYSAVLLLVHAVIVVFGAKVIPDADSKRNRFNGLCFVGASASAVLLVSPLIALSLGQSRQVSWIPPLDRHIFTTIAVDQWFLSSPLFAVVAGIIVLSGFAGYFFAPSRWTFGDRGASTVALVWMLVPMALFLVYSFVLGNIYIDRYVIFTAPGVALLLGVIISRLASSWVLASAAVILLAAASLPAYVGQREPWGKSGGMDYSTAADFLKANANAGDCVAFQPVVSWAPSSLHAVAEVRPDSIEGLRDVGLAHDANSIDELWDSEYSVDETVERAQNCQTVWVVTDGERQSYEALLHTANVVWNFEPFHFIDTELFMQLSARGFVVETATPLHHLQIVQMVPSTRR</sequence>
<keyword evidence="7 8" id="KW-0472">Membrane</keyword>
<evidence type="ECO:0000313" key="9">
    <source>
        <dbReference type="EMBL" id="QIP37526.1"/>
    </source>
</evidence>
<dbReference type="InterPro" id="IPR050297">
    <property type="entry name" value="LipidA_mod_glycosyltrf_83"/>
</dbReference>
<dbReference type="GO" id="GO:0016763">
    <property type="term" value="F:pentosyltransferase activity"/>
    <property type="evidence" value="ECO:0007669"/>
    <property type="project" value="TreeGrafter"/>
</dbReference>
<evidence type="ECO:0000256" key="8">
    <source>
        <dbReference type="SAM" id="Phobius"/>
    </source>
</evidence>
<feature type="transmembrane region" description="Helical" evidence="8">
    <location>
        <begin position="249"/>
        <end position="268"/>
    </location>
</feature>
<gene>
    <name evidence="9" type="ORF">G9444_0282</name>
</gene>
<evidence type="ECO:0000256" key="2">
    <source>
        <dbReference type="ARBA" id="ARBA00022475"/>
    </source>
</evidence>
<dbReference type="GO" id="GO:0010041">
    <property type="term" value="P:response to iron(III) ion"/>
    <property type="evidence" value="ECO:0007669"/>
    <property type="project" value="TreeGrafter"/>
</dbReference>
<dbReference type="PANTHER" id="PTHR33908:SF3">
    <property type="entry name" value="UNDECAPRENYL PHOSPHATE-ALPHA-4-AMINO-4-DEOXY-L-ARABINOSE ARABINOSYL TRANSFERASE"/>
    <property type="match status" value="1"/>
</dbReference>
<accession>A0A6G9CLF0</accession>
<evidence type="ECO:0000256" key="4">
    <source>
        <dbReference type="ARBA" id="ARBA00022679"/>
    </source>
</evidence>
<evidence type="ECO:0000256" key="1">
    <source>
        <dbReference type="ARBA" id="ARBA00004651"/>
    </source>
</evidence>
<keyword evidence="6 8" id="KW-1133">Transmembrane helix</keyword>
<reference evidence="9 10" key="1">
    <citation type="submission" date="2020-03" db="EMBL/GenBank/DDBJ databases">
        <title>Screen low temperature-resistant strains for efficient degradation of petroleum hydrocarbons under the low temperature.</title>
        <authorList>
            <person name="Wang Y."/>
            <person name="Chen J."/>
        </authorList>
    </citation>
    <scope>NUCLEOTIDE SEQUENCE [LARGE SCALE GENOMIC DNA]</scope>
    <source>
        <strain evidence="9 10">KB1</strain>
    </source>
</reference>
<feature type="transmembrane region" description="Helical" evidence="8">
    <location>
        <begin position="99"/>
        <end position="117"/>
    </location>
</feature>
<feature type="transmembrane region" description="Helical" evidence="8">
    <location>
        <begin position="124"/>
        <end position="143"/>
    </location>
</feature>
<keyword evidence="5 8" id="KW-0812">Transmembrane</keyword>
<dbReference type="EMBL" id="CP050124">
    <property type="protein sequence ID" value="QIP37526.1"/>
    <property type="molecule type" value="Genomic_DNA"/>
</dbReference>
<dbReference type="GO" id="GO:0009103">
    <property type="term" value="P:lipopolysaccharide biosynthetic process"/>
    <property type="evidence" value="ECO:0007669"/>
    <property type="project" value="UniProtKB-ARBA"/>
</dbReference>
<feature type="transmembrane region" description="Helical" evidence="8">
    <location>
        <begin position="41"/>
        <end position="62"/>
    </location>
</feature>
<evidence type="ECO:0000313" key="10">
    <source>
        <dbReference type="Proteomes" id="UP000502345"/>
    </source>
</evidence>
<dbReference type="GO" id="GO:0005886">
    <property type="term" value="C:plasma membrane"/>
    <property type="evidence" value="ECO:0007669"/>
    <property type="project" value="UniProtKB-SubCell"/>
</dbReference>
<evidence type="ECO:0000256" key="3">
    <source>
        <dbReference type="ARBA" id="ARBA00022676"/>
    </source>
</evidence>
<dbReference type="Proteomes" id="UP000502345">
    <property type="component" value="Chromosome"/>
</dbReference>
<protein>
    <submittedName>
        <fullName evidence="9">Uncharacterized protein</fullName>
    </submittedName>
</protein>
<dbReference type="PANTHER" id="PTHR33908">
    <property type="entry name" value="MANNOSYLTRANSFERASE YKCB-RELATED"/>
    <property type="match status" value="1"/>
</dbReference>
<keyword evidence="4" id="KW-0808">Transferase</keyword>
<feature type="transmembrane region" description="Helical" evidence="8">
    <location>
        <begin position="74"/>
        <end position="93"/>
    </location>
</feature>
<name>A0A6G9CLF0_RHOER</name>
<comment type="subcellular location">
    <subcellularLocation>
        <location evidence="1">Cell membrane</location>
        <topology evidence="1">Multi-pass membrane protein</topology>
    </subcellularLocation>
</comment>
<evidence type="ECO:0000256" key="7">
    <source>
        <dbReference type="ARBA" id="ARBA00023136"/>
    </source>
</evidence>
<feature type="transmembrane region" description="Helical" evidence="8">
    <location>
        <begin position="280"/>
        <end position="300"/>
    </location>
</feature>
<organism evidence="9 10">
    <name type="scientific">Rhodococcus erythropolis</name>
    <name type="common">Arthrobacter picolinophilus</name>
    <dbReference type="NCBI Taxonomy" id="1833"/>
    <lineage>
        <taxon>Bacteria</taxon>
        <taxon>Bacillati</taxon>
        <taxon>Actinomycetota</taxon>
        <taxon>Actinomycetes</taxon>
        <taxon>Mycobacteriales</taxon>
        <taxon>Nocardiaceae</taxon>
        <taxon>Rhodococcus</taxon>
        <taxon>Rhodococcus erythropolis group</taxon>
    </lineage>
</organism>
<evidence type="ECO:0000256" key="6">
    <source>
        <dbReference type="ARBA" id="ARBA00022989"/>
    </source>
</evidence>
<feature type="transmembrane region" description="Helical" evidence="8">
    <location>
        <begin position="194"/>
        <end position="218"/>
    </location>
</feature>
<keyword evidence="2" id="KW-1003">Cell membrane</keyword>
<evidence type="ECO:0000256" key="5">
    <source>
        <dbReference type="ARBA" id="ARBA00022692"/>
    </source>
</evidence>
<dbReference type="AlphaFoldDB" id="A0A6G9CLF0"/>
<feature type="transmembrane region" description="Helical" evidence="8">
    <location>
        <begin position="149"/>
        <end position="182"/>
    </location>
</feature>
<keyword evidence="3" id="KW-0328">Glycosyltransferase</keyword>
<proteinExistence type="predicted"/>